<feature type="compositionally biased region" description="Polar residues" evidence="1">
    <location>
        <begin position="121"/>
        <end position="130"/>
    </location>
</feature>
<protein>
    <submittedName>
        <fullName evidence="2">Uncharacterized protein</fullName>
    </submittedName>
</protein>
<dbReference type="OrthoDB" id="4090559at2759"/>
<evidence type="ECO:0000313" key="2">
    <source>
        <dbReference type="EMBL" id="EMG50826.1"/>
    </source>
</evidence>
<comment type="caution">
    <text evidence="2">The sequence shown here is derived from an EMBL/GenBank/DDBJ whole genome shotgun (WGS) entry which is preliminary data.</text>
</comment>
<sequence>MINDNIYKNISSTTSATGEHAINGAQSTTNGKPNVDTDLTNFSQFLFLEAAEEAGRNGGKSDGSYESSLDIMSVQNNEDLKDDFSEYINIPTLLTDNDESEENESIMTKNSAAPLWKKQRSLQPTPTTIPSSLSEDEESSRRQQQQQQQPSQQSPPPPQQQQQNLHHPKPVVHQDVEKIKRRVKSRNQPTLTVEDVQKSVKEASACKTVATKSQLSPEDFKFERTQVMTIIVKYVTAKIHNSFPPESPRNQKTNELPLDKFLLLLTSRLRLTLPVFLKSVIYLFRYMDIIYLLRYLNQTNNFVNYNDMGFELKKLIIGCFKLAIIKENRLIKNKYILNWEHITGLKNQEINSIVKTIVNRMNGKLNIKDIEVVRMKNEMYRFVKMVSTEV</sequence>
<proteinExistence type="predicted"/>
<dbReference type="OMA" id="EMFRFVK"/>
<organism evidence="2 3">
    <name type="scientific">Candida maltosa (strain Xu316)</name>
    <name type="common">Yeast</name>
    <dbReference type="NCBI Taxonomy" id="1245528"/>
    <lineage>
        <taxon>Eukaryota</taxon>
        <taxon>Fungi</taxon>
        <taxon>Dikarya</taxon>
        <taxon>Ascomycota</taxon>
        <taxon>Saccharomycotina</taxon>
        <taxon>Pichiomycetes</taxon>
        <taxon>Debaryomycetaceae</taxon>
        <taxon>Candida/Lodderomyces clade</taxon>
        <taxon>Candida</taxon>
    </lineage>
</organism>
<feature type="region of interest" description="Disordered" evidence="1">
    <location>
        <begin position="95"/>
        <end position="169"/>
    </location>
</feature>
<gene>
    <name evidence="2" type="ORF">G210_0546</name>
</gene>
<dbReference type="Proteomes" id="UP000011777">
    <property type="component" value="Unassembled WGS sequence"/>
</dbReference>
<accession>M3IVZ6</accession>
<evidence type="ECO:0000256" key="1">
    <source>
        <dbReference type="SAM" id="MobiDB-lite"/>
    </source>
</evidence>
<keyword evidence="3" id="KW-1185">Reference proteome</keyword>
<dbReference type="AlphaFoldDB" id="M3IVZ6"/>
<feature type="compositionally biased region" description="Low complexity" evidence="1">
    <location>
        <begin position="143"/>
        <end position="152"/>
    </location>
</feature>
<evidence type="ECO:0000313" key="3">
    <source>
        <dbReference type="Proteomes" id="UP000011777"/>
    </source>
</evidence>
<reference evidence="2 3" key="1">
    <citation type="submission" date="2013-02" db="EMBL/GenBank/DDBJ databases">
        <title>Genome sequence of Candida maltosa Xu316, a potential industrial strain for xylitol and ethanol production.</title>
        <authorList>
            <person name="Yu J."/>
            <person name="Wang Q."/>
            <person name="Geng X."/>
            <person name="Bao W."/>
            <person name="He P."/>
            <person name="Cai J."/>
        </authorList>
    </citation>
    <scope>NUCLEOTIDE SEQUENCE [LARGE SCALE GENOMIC DNA]</scope>
    <source>
        <strain evidence="3">Xu316</strain>
    </source>
</reference>
<dbReference type="HOGENOM" id="CLU_705959_0_0_1"/>
<name>M3IVZ6_CANMX</name>
<dbReference type="EMBL" id="AOGT01000108">
    <property type="protein sequence ID" value="EMG50826.1"/>
    <property type="molecule type" value="Genomic_DNA"/>
</dbReference>
<dbReference type="eggNOG" id="ENOG502RPWR">
    <property type="taxonomic scope" value="Eukaryota"/>
</dbReference>